<feature type="compositionally biased region" description="Basic residues" evidence="1">
    <location>
        <begin position="118"/>
        <end position="131"/>
    </location>
</feature>
<feature type="compositionally biased region" description="Acidic residues" evidence="1">
    <location>
        <begin position="168"/>
        <end position="177"/>
    </location>
</feature>
<reference evidence="2 3" key="1">
    <citation type="journal article" date="2024" name="Commun. Biol.">
        <title>Comparative genomic analysis of thermophilic fungi reveals convergent evolutionary adaptations and gene losses.</title>
        <authorList>
            <person name="Steindorff A.S."/>
            <person name="Aguilar-Pontes M.V."/>
            <person name="Robinson A.J."/>
            <person name="Andreopoulos B."/>
            <person name="LaButti K."/>
            <person name="Kuo A."/>
            <person name="Mondo S."/>
            <person name="Riley R."/>
            <person name="Otillar R."/>
            <person name="Haridas S."/>
            <person name="Lipzen A."/>
            <person name="Grimwood J."/>
            <person name="Schmutz J."/>
            <person name="Clum A."/>
            <person name="Reid I.D."/>
            <person name="Moisan M.C."/>
            <person name="Butler G."/>
            <person name="Nguyen T.T.M."/>
            <person name="Dewar K."/>
            <person name="Conant G."/>
            <person name="Drula E."/>
            <person name="Henrissat B."/>
            <person name="Hansel C."/>
            <person name="Singer S."/>
            <person name="Hutchinson M.I."/>
            <person name="de Vries R.P."/>
            <person name="Natvig D.O."/>
            <person name="Powell A.J."/>
            <person name="Tsang A."/>
            <person name="Grigoriev I.V."/>
        </authorList>
    </citation>
    <scope>NUCLEOTIDE SEQUENCE [LARGE SCALE GENOMIC DNA]</scope>
    <source>
        <strain evidence="2 3">CBS 494.80</strain>
    </source>
</reference>
<comment type="caution">
    <text evidence="2">The sequence shown here is derived from an EMBL/GenBank/DDBJ whole genome shotgun (WGS) entry which is preliminary data.</text>
</comment>
<protein>
    <submittedName>
        <fullName evidence="2">Uncharacterized protein</fullName>
    </submittedName>
</protein>
<evidence type="ECO:0000256" key="1">
    <source>
        <dbReference type="SAM" id="MobiDB-lite"/>
    </source>
</evidence>
<name>A0ABR4BTY5_9HELO</name>
<organism evidence="2 3">
    <name type="scientific">Oculimacula yallundae</name>
    <dbReference type="NCBI Taxonomy" id="86028"/>
    <lineage>
        <taxon>Eukaryota</taxon>
        <taxon>Fungi</taxon>
        <taxon>Dikarya</taxon>
        <taxon>Ascomycota</taxon>
        <taxon>Pezizomycotina</taxon>
        <taxon>Leotiomycetes</taxon>
        <taxon>Helotiales</taxon>
        <taxon>Ploettnerulaceae</taxon>
        <taxon>Oculimacula</taxon>
    </lineage>
</organism>
<feature type="region of interest" description="Disordered" evidence="1">
    <location>
        <begin position="69"/>
        <end position="177"/>
    </location>
</feature>
<feature type="compositionally biased region" description="Basic and acidic residues" evidence="1">
    <location>
        <begin position="74"/>
        <end position="96"/>
    </location>
</feature>
<sequence length="177" mass="20433">MSSPPTTLQLLEIIFTLQGQVLQAAEQIAELNKCVGRIDVLEGYVAQDLMARKKSVKEGVRLLKKGWMSGGYGWDEHEDKKGDKKEDRSEDEDRNKDKRKKDRKEDKSEDKDEDGDKRKKTGKKNKNKKKRYAVDKNLNMDMYKDSDNDSSTDSNHGVRGDRGSGWASDEEETWMWQ</sequence>
<evidence type="ECO:0000313" key="3">
    <source>
        <dbReference type="Proteomes" id="UP001595075"/>
    </source>
</evidence>
<dbReference type="Proteomes" id="UP001595075">
    <property type="component" value="Unassembled WGS sequence"/>
</dbReference>
<accession>A0ABR4BTY5</accession>
<proteinExistence type="predicted"/>
<evidence type="ECO:0000313" key="2">
    <source>
        <dbReference type="EMBL" id="KAL2060827.1"/>
    </source>
</evidence>
<dbReference type="EMBL" id="JAZHXI010000020">
    <property type="protein sequence ID" value="KAL2060827.1"/>
    <property type="molecule type" value="Genomic_DNA"/>
</dbReference>
<gene>
    <name evidence="2" type="ORF">VTL71DRAFT_8879</name>
</gene>
<keyword evidence="3" id="KW-1185">Reference proteome</keyword>
<feature type="compositionally biased region" description="Basic and acidic residues" evidence="1">
    <location>
        <begin position="103"/>
        <end position="117"/>
    </location>
</feature>